<dbReference type="HOGENOM" id="CLU_023205_0_0_1"/>
<dbReference type="eggNOG" id="KOG1577">
    <property type="taxonomic scope" value="Eukaryota"/>
</dbReference>
<protein>
    <recommendedName>
        <fullName evidence="4">NADP-dependent oxidoreductase domain-containing protein</fullName>
    </recommendedName>
</protein>
<dbReference type="RefSeq" id="XP_005837758.1">
    <property type="nucleotide sequence ID" value="XM_005837701.1"/>
</dbReference>
<dbReference type="SUPFAM" id="SSF51430">
    <property type="entry name" value="NAD(P)-linked oxidoreductase"/>
    <property type="match status" value="1"/>
</dbReference>
<dbReference type="InterPro" id="IPR036812">
    <property type="entry name" value="NAD(P)_OxRdtase_dom_sf"/>
</dbReference>
<dbReference type="InterPro" id="IPR023210">
    <property type="entry name" value="NADP_OxRdtase_dom"/>
</dbReference>
<dbReference type="GeneID" id="17307367"/>
<dbReference type="InterPro" id="IPR020471">
    <property type="entry name" value="AKR"/>
</dbReference>
<dbReference type="PIRSF" id="PIRSF000097">
    <property type="entry name" value="AKR"/>
    <property type="match status" value="1"/>
</dbReference>
<evidence type="ECO:0000313" key="7">
    <source>
        <dbReference type="Proteomes" id="UP000011087"/>
    </source>
</evidence>
<dbReference type="PROSITE" id="PS00063">
    <property type="entry name" value="ALDOKETO_REDUCTASE_3"/>
    <property type="match status" value="1"/>
</dbReference>
<evidence type="ECO:0000313" key="5">
    <source>
        <dbReference type="EMBL" id="EKX50778.1"/>
    </source>
</evidence>
<accession>L1JRT5</accession>
<reference evidence="7" key="2">
    <citation type="submission" date="2012-11" db="EMBL/GenBank/DDBJ databases">
        <authorList>
            <person name="Kuo A."/>
            <person name="Curtis B.A."/>
            <person name="Tanifuji G."/>
            <person name="Burki F."/>
            <person name="Gruber A."/>
            <person name="Irimia M."/>
            <person name="Maruyama S."/>
            <person name="Arias M.C."/>
            <person name="Ball S.G."/>
            <person name="Gile G.H."/>
            <person name="Hirakawa Y."/>
            <person name="Hopkins J.F."/>
            <person name="Rensing S.A."/>
            <person name="Schmutz J."/>
            <person name="Symeonidi A."/>
            <person name="Elias M."/>
            <person name="Eveleigh R.J."/>
            <person name="Herman E.K."/>
            <person name="Klute M.J."/>
            <person name="Nakayama T."/>
            <person name="Obornik M."/>
            <person name="Reyes-Prieto A."/>
            <person name="Armbrust E.V."/>
            <person name="Aves S.J."/>
            <person name="Beiko R.G."/>
            <person name="Coutinho P."/>
            <person name="Dacks J.B."/>
            <person name="Durnford D.G."/>
            <person name="Fast N.M."/>
            <person name="Green B.R."/>
            <person name="Grisdale C."/>
            <person name="Hempe F."/>
            <person name="Henrissat B."/>
            <person name="Hoppner M.P."/>
            <person name="Ishida K.-I."/>
            <person name="Kim E."/>
            <person name="Koreny L."/>
            <person name="Kroth P.G."/>
            <person name="Liu Y."/>
            <person name="Malik S.-B."/>
            <person name="Maier U.G."/>
            <person name="McRose D."/>
            <person name="Mock T."/>
            <person name="Neilson J.A."/>
            <person name="Onodera N.T."/>
            <person name="Poole A.M."/>
            <person name="Pritham E.J."/>
            <person name="Richards T.A."/>
            <person name="Rocap G."/>
            <person name="Roy S.W."/>
            <person name="Sarai C."/>
            <person name="Schaack S."/>
            <person name="Shirato S."/>
            <person name="Slamovits C.H."/>
            <person name="Spencer D.F."/>
            <person name="Suzuki S."/>
            <person name="Worden A.Z."/>
            <person name="Zauner S."/>
            <person name="Barry K."/>
            <person name="Bell C."/>
            <person name="Bharti A.K."/>
            <person name="Crow J.A."/>
            <person name="Grimwood J."/>
            <person name="Kramer R."/>
            <person name="Lindquist E."/>
            <person name="Lucas S."/>
            <person name="Salamov A."/>
            <person name="McFadden G.I."/>
            <person name="Lane C.E."/>
            <person name="Keeling P.J."/>
            <person name="Gray M.W."/>
            <person name="Grigoriev I.V."/>
            <person name="Archibald J.M."/>
        </authorList>
    </citation>
    <scope>NUCLEOTIDE SEQUENCE</scope>
    <source>
        <strain evidence="7">CCMP2712</strain>
    </source>
</reference>
<dbReference type="Proteomes" id="UP000011087">
    <property type="component" value="Unassembled WGS sequence"/>
</dbReference>
<feature type="domain" description="NADP-dependent oxidoreductase" evidence="4">
    <location>
        <begin position="106"/>
        <end position="246"/>
    </location>
</feature>
<dbReference type="PROSITE" id="PS00062">
    <property type="entry name" value="ALDOKETO_REDUCTASE_2"/>
    <property type="match status" value="1"/>
</dbReference>
<feature type="active site" description="Proton donor" evidence="1">
    <location>
        <position position="37"/>
    </location>
</feature>
<evidence type="ECO:0000256" key="3">
    <source>
        <dbReference type="PIRSR" id="PIRSR000097-3"/>
    </source>
</evidence>
<organism evidence="5">
    <name type="scientific">Guillardia theta (strain CCMP2712)</name>
    <name type="common">Cryptophyte</name>
    <dbReference type="NCBI Taxonomy" id="905079"/>
    <lineage>
        <taxon>Eukaryota</taxon>
        <taxon>Cryptophyceae</taxon>
        <taxon>Pyrenomonadales</taxon>
        <taxon>Geminigeraceae</taxon>
        <taxon>Guillardia</taxon>
    </lineage>
</organism>
<dbReference type="PaxDb" id="55529-EKX50778"/>
<dbReference type="OMA" id="MVNQIFL"/>
<dbReference type="EMBL" id="JH992977">
    <property type="protein sequence ID" value="EKX50778.1"/>
    <property type="molecule type" value="Genomic_DNA"/>
</dbReference>
<dbReference type="Gene3D" id="3.20.20.100">
    <property type="entry name" value="NADP-dependent oxidoreductase domain"/>
    <property type="match status" value="2"/>
</dbReference>
<dbReference type="AlphaFoldDB" id="L1JRT5"/>
<proteinExistence type="predicted"/>
<evidence type="ECO:0000256" key="2">
    <source>
        <dbReference type="PIRSR" id="PIRSR000097-2"/>
    </source>
</evidence>
<gene>
    <name evidence="5" type="ORF">GUITHDRAFT_157250</name>
</gene>
<keyword evidence="7" id="KW-1185">Reference proteome</keyword>
<dbReference type="Pfam" id="PF00248">
    <property type="entry name" value="Aldo_ket_red"/>
    <property type="match status" value="2"/>
</dbReference>
<dbReference type="KEGG" id="gtt:GUITHDRAFT_157250"/>
<dbReference type="PANTHER" id="PTHR11732">
    <property type="entry name" value="ALDO/KETO REDUCTASE"/>
    <property type="match status" value="1"/>
</dbReference>
<dbReference type="GO" id="GO:0016491">
    <property type="term" value="F:oxidoreductase activity"/>
    <property type="evidence" value="ECO:0007669"/>
    <property type="project" value="InterPro"/>
</dbReference>
<evidence type="ECO:0000256" key="1">
    <source>
        <dbReference type="PIRSR" id="PIRSR000097-1"/>
    </source>
</evidence>
<evidence type="ECO:0000259" key="4">
    <source>
        <dbReference type="Pfam" id="PF00248"/>
    </source>
</evidence>
<reference evidence="6" key="3">
    <citation type="submission" date="2016-03" db="UniProtKB">
        <authorList>
            <consortium name="EnsemblProtists"/>
        </authorList>
    </citation>
    <scope>IDENTIFICATION</scope>
</reference>
<dbReference type="PRINTS" id="PR00069">
    <property type="entry name" value="ALDKETRDTASE"/>
</dbReference>
<dbReference type="InterPro" id="IPR018170">
    <property type="entry name" value="Aldo/ket_reductase_CS"/>
</dbReference>
<dbReference type="PROSITE" id="PS00798">
    <property type="entry name" value="ALDOKETO_REDUCTASE_1"/>
    <property type="match status" value="1"/>
</dbReference>
<feature type="site" description="Lowers pKa of active site Tyr" evidence="3">
    <location>
        <position position="66"/>
    </location>
</feature>
<reference evidence="5 7" key="1">
    <citation type="journal article" date="2012" name="Nature">
        <title>Algal genomes reveal evolutionary mosaicism and the fate of nucleomorphs.</title>
        <authorList>
            <consortium name="DOE Joint Genome Institute"/>
            <person name="Curtis B.A."/>
            <person name="Tanifuji G."/>
            <person name="Burki F."/>
            <person name="Gruber A."/>
            <person name="Irimia M."/>
            <person name="Maruyama S."/>
            <person name="Arias M.C."/>
            <person name="Ball S.G."/>
            <person name="Gile G.H."/>
            <person name="Hirakawa Y."/>
            <person name="Hopkins J.F."/>
            <person name="Kuo A."/>
            <person name="Rensing S.A."/>
            <person name="Schmutz J."/>
            <person name="Symeonidi A."/>
            <person name="Elias M."/>
            <person name="Eveleigh R.J."/>
            <person name="Herman E.K."/>
            <person name="Klute M.J."/>
            <person name="Nakayama T."/>
            <person name="Obornik M."/>
            <person name="Reyes-Prieto A."/>
            <person name="Armbrust E.V."/>
            <person name="Aves S.J."/>
            <person name="Beiko R.G."/>
            <person name="Coutinho P."/>
            <person name="Dacks J.B."/>
            <person name="Durnford D.G."/>
            <person name="Fast N.M."/>
            <person name="Green B.R."/>
            <person name="Grisdale C.J."/>
            <person name="Hempel F."/>
            <person name="Henrissat B."/>
            <person name="Hoppner M.P."/>
            <person name="Ishida K."/>
            <person name="Kim E."/>
            <person name="Koreny L."/>
            <person name="Kroth P.G."/>
            <person name="Liu Y."/>
            <person name="Malik S.B."/>
            <person name="Maier U.G."/>
            <person name="McRose D."/>
            <person name="Mock T."/>
            <person name="Neilson J.A."/>
            <person name="Onodera N.T."/>
            <person name="Poole A.M."/>
            <person name="Pritham E.J."/>
            <person name="Richards T.A."/>
            <person name="Rocap G."/>
            <person name="Roy S.W."/>
            <person name="Sarai C."/>
            <person name="Schaack S."/>
            <person name="Shirato S."/>
            <person name="Slamovits C.H."/>
            <person name="Spencer D.F."/>
            <person name="Suzuki S."/>
            <person name="Worden A.Z."/>
            <person name="Zauner S."/>
            <person name="Barry K."/>
            <person name="Bell C."/>
            <person name="Bharti A.K."/>
            <person name="Crow J.A."/>
            <person name="Grimwood J."/>
            <person name="Kramer R."/>
            <person name="Lindquist E."/>
            <person name="Lucas S."/>
            <person name="Salamov A."/>
            <person name="McFadden G.I."/>
            <person name="Lane C.E."/>
            <person name="Keeling P.J."/>
            <person name="Gray M.W."/>
            <person name="Grigoriev I.V."/>
            <person name="Archibald J.M."/>
        </authorList>
    </citation>
    <scope>NUCLEOTIDE SEQUENCE</scope>
    <source>
        <strain evidence="5 7">CCMP2712</strain>
    </source>
</reference>
<evidence type="ECO:0000313" key="6">
    <source>
        <dbReference type="EnsemblProtists" id="EKX50778"/>
    </source>
</evidence>
<feature type="binding site" evidence="2">
    <location>
        <position position="99"/>
    </location>
    <ligand>
        <name>substrate</name>
    </ligand>
</feature>
<dbReference type="OrthoDB" id="416253at2759"/>
<dbReference type="EnsemblProtists" id="EKX50778">
    <property type="protein sequence ID" value="EKX50778"/>
    <property type="gene ID" value="GUITHDRAFT_157250"/>
</dbReference>
<feature type="domain" description="NADP-dependent oxidoreductase" evidence="4">
    <location>
        <begin position="4"/>
        <end position="101"/>
    </location>
</feature>
<dbReference type="STRING" id="905079.L1JRT5"/>
<name>L1JRT5_GUITC</name>
<sequence>MPSLGLGTWLSKRGEVRDAVREAIKMGYRHLDAAWIYGNEDEVGKGIADCIKEGIVRREDLFVTSKLWNTFHDPEDVPKALNDSLNKLGLEYLDLYLIHWPLAFKRSIGVSNFGIGGLKSLLSRSTIKPAVNQVEGHPYLEQWPLLKFCKEQKIAVTAYSPLGSPGRYSYTCNGSAVIDHSNRDVKASGEPHLLSEPSVIRIAGSLNCTPAQVLLLWGWHRGTIVIPKSVTKRRLQENLEVFQDMLSGKKALSRTLVKREIMVGDSGKRVPEGSWL</sequence>